<dbReference type="InterPro" id="IPR029062">
    <property type="entry name" value="Class_I_gatase-like"/>
</dbReference>
<comment type="pathway">
    <text evidence="1 10">Amino-acid biosynthesis; L-histidine biosynthesis; L-histidine from 5-phospho-alpha-D-ribose 1-diphosphate: step 5/9.</text>
</comment>
<dbReference type="CDD" id="cd01748">
    <property type="entry name" value="GATase1_IGP_Synthase"/>
    <property type="match status" value="1"/>
</dbReference>
<gene>
    <name evidence="10" type="primary">hisH</name>
    <name evidence="13" type="ORF">ATZ36_12785</name>
</gene>
<dbReference type="Pfam" id="PF00117">
    <property type="entry name" value="GATase"/>
    <property type="match status" value="1"/>
</dbReference>
<feature type="domain" description="Glutamine amidotransferase" evidence="12">
    <location>
        <begin position="44"/>
        <end position="244"/>
    </location>
</feature>
<comment type="subunit">
    <text evidence="2 10">Heterodimer of HisH and HisF.</text>
</comment>
<dbReference type="InterPro" id="IPR010139">
    <property type="entry name" value="Imidazole-glycPsynth_HisH"/>
</dbReference>
<evidence type="ECO:0000313" key="14">
    <source>
        <dbReference type="Proteomes" id="UP000095237"/>
    </source>
</evidence>
<comment type="catalytic activity">
    <reaction evidence="9 10">
        <text>L-glutamine + H2O = L-glutamate + NH4(+)</text>
        <dbReference type="Rhea" id="RHEA:15889"/>
        <dbReference type="ChEBI" id="CHEBI:15377"/>
        <dbReference type="ChEBI" id="CHEBI:28938"/>
        <dbReference type="ChEBI" id="CHEBI:29985"/>
        <dbReference type="ChEBI" id="CHEBI:58359"/>
        <dbReference type="EC" id="3.5.1.2"/>
    </reaction>
</comment>
<evidence type="ECO:0000256" key="8">
    <source>
        <dbReference type="ARBA" id="ARBA00047838"/>
    </source>
</evidence>
<keyword evidence="5 10" id="KW-0315">Glutamine amidotransferase</keyword>
<protein>
    <recommendedName>
        <fullName evidence="10">Imidazole glycerol phosphate synthase subunit HisH</fullName>
        <ecNumber evidence="10">4.3.2.10</ecNumber>
    </recommendedName>
    <alternativeName>
        <fullName evidence="10">IGP synthase glutaminase subunit</fullName>
        <ecNumber evidence="10">3.5.1.2</ecNumber>
    </alternativeName>
    <alternativeName>
        <fullName evidence="10">IGP synthase subunit HisH</fullName>
    </alternativeName>
    <alternativeName>
        <fullName evidence="10">ImGP synthase subunit HisH</fullName>
        <shortName evidence="10">IGPS subunit HisH</shortName>
    </alternativeName>
</protein>
<evidence type="ECO:0000256" key="3">
    <source>
        <dbReference type="ARBA" id="ARBA00022605"/>
    </source>
</evidence>
<dbReference type="EMBL" id="LNVX01000068">
    <property type="protein sequence ID" value="OEG71781.1"/>
    <property type="molecule type" value="Genomic_DNA"/>
</dbReference>
<dbReference type="PROSITE" id="PS51273">
    <property type="entry name" value="GATASE_TYPE_1"/>
    <property type="match status" value="1"/>
</dbReference>
<keyword evidence="7 10" id="KW-0456">Lyase</keyword>
<dbReference type="AlphaFoldDB" id="A0A1E5IMV3"/>
<sequence length="247" mass="27884">MCINYRYKNHSAATKKRKYKIKEVIEHIIKDIDRLKKMTKKIAVIDYGFGNIKSVLNALHHCNAEAHVIDSPSKILDFGGAILPGVGAFGPAADFLKSKSFDKAICNYVDSGKMLYGICLGFQLFFTKSYENGEYEGLNLISGEVKKFEFEDKTLKLPHMGWNNIETANSAYSKKMFDTMGGKETFYFVHSYYGMPKDLSQASSFCNYGINFCSSVAYQNVWGSQFHPEKSGEKGLKILSNFINEVK</sequence>
<dbReference type="SUPFAM" id="SSF52317">
    <property type="entry name" value="Class I glutamine amidotransferase-like"/>
    <property type="match status" value="1"/>
</dbReference>
<evidence type="ECO:0000259" key="12">
    <source>
        <dbReference type="Pfam" id="PF00117"/>
    </source>
</evidence>
<dbReference type="GO" id="GO:0004359">
    <property type="term" value="F:glutaminase activity"/>
    <property type="evidence" value="ECO:0007669"/>
    <property type="project" value="UniProtKB-EC"/>
</dbReference>
<evidence type="ECO:0000256" key="11">
    <source>
        <dbReference type="PIRSR" id="PIRSR000495-1"/>
    </source>
</evidence>
<keyword evidence="10" id="KW-0963">Cytoplasm</keyword>
<dbReference type="EC" id="3.5.1.2" evidence="10"/>
<dbReference type="InterPro" id="IPR017926">
    <property type="entry name" value="GATASE"/>
</dbReference>
<dbReference type="PIRSF" id="PIRSF000495">
    <property type="entry name" value="Amidotransf_hisH"/>
    <property type="match status" value="1"/>
</dbReference>
<organism evidence="13 14">
    <name type="scientific">Endomicrobium trichonymphae</name>
    <dbReference type="NCBI Taxonomy" id="1408204"/>
    <lineage>
        <taxon>Bacteria</taxon>
        <taxon>Pseudomonadati</taxon>
        <taxon>Elusimicrobiota</taxon>
        <taxon>Endomicrobiia</taxon>
        <taxon>Endomicrobiales</taxon>
        <taxon>Endomicrobiaceae</taxon>
        <taxon>Candidatus Endomicrobiellum</taxon>
    </lineage>
</organism>
<dbReference type="EC" id="4.3.2.10" evidence="10"/>
<feature type="active site" evidence="10 11">
    <location>
        <position position="229"/>
    </location>
</feature>
<evidence type="ECO:0000256" key="2">
    <source>
        <dbReference type="ARBA" id="ARBA00011152"/>
    </source>
</evidence>
<comment type="caution">
    <text evidence="13">The sequence shown here is derived from an EMBL/GenBank/DDBJ whole genome shotgun (WGS) entry which is preliminary data.</text>
</comment>
<dbReference type="GO" id="GO:0016829">
    <property type="term" value="F:lyase activity"/>
    <property type="evidence" value="ECO:0007669"/>
    <property type="project" value="UniProtKB-KW"/>
</dbReference>
<dbReference type="GO" id="GO:0000107">
    <property type="term" value="F:imidazoleglycerol-phosphate synthase activity"/>
    <property type="evidence" value="ECO:0007669"/>
    <property type="project" value="UniProtKB-UniRule"/>
</dbReference>
<evidence type="ECO:0000256" key="5">
    <source>
        <dbReference type="ARBA" id="ARBA00022962"/>
    </source>
</evidence>
<accession>A0A1E5IMV3</accession>
<comment type="function">
    <text evidence="10">IGPS catalyzes the conversion of PRFAR and glutamine to IGP, AICAR and glutamate. The HisH subunit catalyzes the hydrolysis of glutamine to glutamate and ammonia as part of the synthesis of IGP and AICAR. The resulting ammonia molecule is channeled to the active site of HisF.</text>
</comment>
<dbReference type="GO" id="GO:0005737">
    <property type="term" value="C:cytoplasm"/>
    <property type="evidence" value="ECO:0007669"/>
    <property type="project" value="UniProtKB-SubCell"/>
</dbReference>
<dbReference type="UniPathway" id="UPA00031">
    <property type="reaction ID" value="UER00010"/>
</dbReference>
<keyword evidence="14" id="KW-1185">Reference proteome</keyword>
<comment type="catalytic activity">
    <reaction evidence="8 10">
        <text>5-[(5-phospho-1-deoxy-D-ribulos-1-ylimino)methylamino]-1-(5-phospho-beta-D-ribosyl)imidazole-4-carboxamide + L-glutamine = D-erythro-1-(imidazol-4-yl)glycerol 3-phosphate + 5-amino-1-(5-phospho-beta-D-ribosyl)imidazole-4-carboxamide + L-glutamate + H(+)</text>
        <dbReference type="Rhea" id="RHEA:24793"/>
        <dbReference type="ChEBI" id="CHEBI:15378"/>
        <dbReference type="ChEBI" id="CHEBI:29985"/>
        <dbReference type="ChEBI" id="CHEBI:58278"/>
        <dbReference type="ChEBI" id="CHEBI:58359"/>
        <dbReference type="ChEBI" id="CHEBI:58475"/>
        <dbReference type="ChEBI" id="CHEBI:58525"/>
        <dbReference type="EC" id="4.3.2.10"/>
    </reaction>
</comment>
<evidence type="ECO:0000256" key="1">
    <source>
        <dbReference type="ARBA" id="ARBA00005091"/>
    </source>
</evidence>
<dbReference type="NCBIfam" id="TIGR01855">
    <property type="entry name" value="IMP_synth_hisH"/>
    <property type="match status" value="1"/>
</dbReference>
<feature type="active site" evidence="10 11">
    <location>
        <position position="227"/>
    </location>
</feature>
<comment type="subcellular location">
    <subcellularLocation>
        <location evidence="10">Cytoplasm</location>
    </subcellularLocation>
</comment>
<evidence type="ECO:0000256" key="10">
    <source>
        <dbReference type="HAMAP-Rule" id="MF_00278"/>
    </source>
</evidence>
<name>A0A1E5IMV3_ENDTX</name>
<dbReference type="Gene3D" id="3.40.50.880">
    <property type="match status" value="1"/>
</dbReference>
<evidence type="ECO:0000256" key="6">
    <source>
        <dbReference type="ARBA" id="ARBA00023102"/>
    </source>
</evidence>
<evidence type="ECO:0000256" key="4">
    <source>
        <dbReference type="ARBA" id="ARBA00022801"/>
    </source>
</evidence>
<evidence type="ECO:0000313" key="13">
    <source>
        <dbReference type="EMBL" id="OEG71781.1"/>
    </source>
</evidence>
<evidence type="ECO:0000256" key="7">
    <source>
        <dbReference type="ARBA" id="ARBA00023239"/>
    </source>
</evidence>
<keyword evidence="3 10" id="KW-0028">Amino-acid biosynthesis</keyword>
<evidence type="ECO:0000256" key="9">
    <source>
        <dbReference type="ARBA" id="ARBA00049534"/>
    </source>
</evidence>
<dbReference type="PANTHER" id="PTHR42701">
    <property type="entry name" value="IMIDAZOLE GLYCEROL PHOSPHATE SYNTHASE SUBUNIT HISH"/>
    <property type="match status" value="1"/>
</dbReference>
<dbReference type="Proteomes" id="UP000095237">
    <property type="component" value="Unassembled WGS sequence"/>
</dbReference>
<proteinExistence type="inferred from homology"/>
<dbReference type="PANTHER" id="PTHR42701:SF1">
    <property type="entry name" value="IMIDAZOLE GLYCEROL PHOSPHATE SYNTHASE SUBUNIT HISH"/>
    <property type="match status" value="1"/>
</dbReference>
<dbReference type="GO" id="GO:0000105">
    <property type="term" value="P:L-histidine biosynthetic process"/>
    <property type="evidence" value="ECO:0007669"/>
    <property type="project" value="UniProtKB-UniRule"/>
</dbReference>
<keyword evidence="6 10" id="KW-0368">Histidine biosynthesis</keyword>
<reference evidence="13 14" key="1">
    <citation type="submission" date="2015-11" db="EMBL/GenBank/DDBJ databases">
        <title>Evidence for parallel genomic evolution in an endosymbiosis of termite gut flagellates.</title>
        <authorList>
            <person name="Zheng H."/>
        </authorList>
    </citation>
    <scope>NUCLEOTIDE SEQUENCE [LARGE SCALE GENOMIC DNA]</scope>
    <source>
        <strain evidence="13 14">CET450</strain>
    </source>
</reference>
<feature type="active site" description="Nucleophile" evidence="10 11">
    <location>
        <position position="119"/>
    </location>
</feature>
<keyword evidence="4 10" id="KW-0378">Hydrolase</keyword>
<dbReference type="HAMAP" id="MF_00278">
    <property type="entry name" value="HisH"/>
    <property type="match status" value="1"/>
</dbReference>